<dbReference type="EMBL" id="ML208496">
    <property type="protein sequence ID" value="TFK63951.1"/>
    <property type="molecule type" value="Genomic_DNA"/>
</dbReference>
<evidence type="ECO:0000313" key="2">
    <source>
        <dbReference type="Proteomes" id="UP000308600"/>
    </source>
</evidence>
<accession>A0ACD3AE53</accession>
<evidence type="ECO:0000313" key="1">
    <source>
        <dbReference type="EMBL" id="TFK63951.1"/>
    </source>
</evidence>
<dbReference type="Proteomes" id="UP000308600">
    <property type="component" value="Unassembled WGS sequence"/>
</dbReference>
<proteinExistence type="predicted"/>
<name>A0ACD3AE53_9AGAR</name>
<sequence>MFETILHECPSLTSVLVGAVPLYVGIVRALRWRRYNAIHKKYQAKFERNELTPEEAQEIMHVADFYDMPMMMNYSLAFALFKTYAIPTISKILCATKEMTSEELISKRYADTELMIATVVVCPISGFWGRKDPPADGAEADPRSMIALARLNWLHSLYNIKNDDFLYTLSLFVLEPIKWAEKNGWRPMSPLEQHAHFIFWVEIGKRMKIEGIQDTLEEMIAWSEAYAEKAMIPAETNKFVEGFTTDELLFSYPEIFGIKKFGRRLTTCLLEERVRISMMRDPEPWYMHAIVRSGVWTLNFVQRWLCLPRSEGKAPVDMRPPKITLGECPRMRPVRYQARPWYKPESMGLGYLQDKLAVIIGYYGEMPGQHLHSGGYRLEEMGPLQFEKVAHETIMENAAKLQGYPVTGPWSSNWKQ</sequence>
<organism evidence="1 2">
    <name type="scientific">Pluteus cervinus</name>
    <dbReference type="NCBI Taxonomy" id="181527"/>
    <lineage>
        <taxon>Eukaryota</taxon>
        <taxon>Fungi</taxon>
        <taxon>Dikarya</taxon>
        <taxon>Basidiomycota</taxon>
        <taxon>Agaricomycotina</taxon>
        <taxon>Agaricomycetes</taxon>
        <taxon>Agaricomycetidae</taxon>
        <taxon>Agaricales</taxon>
        <taxon>Pluteineae</taxon>
        <taxon>Pluteaceae</taxon>
        <taxon>Pluteus</taxon>
    </lineage>
</organism>
<keyword evidence="2" id="KW-1185">Reference proteome</keyword>
<reference evidence="1 2" key="1">
    <citation type="journal article" date="2019" name="Nat. Ecol. Evol.">
        <title>Megaphylogeny resolves global patterns of mushroom evolution.</title>
        <authorList>
            <person name="Varga T."/>
            <person name="Krizsan K."/>
            <person name="Foldi C."/>
            <person name="Dima B."/>
            <person name="Sanchez-Garcia M."/>
            <person name="Sanchez-Ramirez S."/>
            <person name="Szollosi G.J."/>
            <person name="Szarkandi J.G."/>
            <person name="Papp V."/>
            <person name="Albert L."/>
            <person name="Andreopoulos W."/>
            <person name="Angelini C."/>
            <person name="Antonin V."/>
            <person name="Barry K.W."/>
            <person name="Bougher N.L."/>
            <person name="Buchanan P."/>
            <person name="Buyck B."/>
            <person name="Bense V."/>
            <person name="Catcheside P."/>
            <person name="Chovatia M."/>
            <person name="Cooper J."/>
            <person name="Damon W."/>
            <person name="Desjardin D."/>
            <person name="Finy P."/>
            <person name="Geml J."/>
            <person name="Haridas S."/>
            <person name="Hughes K."/>
            <person name="Justo A."/>
            <person name="Karasinski D."/>
            <person name="Kautmanova I."/>
            <person name="Kiss B."/>
            <person name="Kocsube S."/>
            <person name="Kotiranta H."/>
            <person name="LaButti K.M."/>
            <person name="Lechner B.E."/>
            <person name="Liimatainen K."/>
            <person name="Lipzen A."/>
            <person name="Lukacs Z."/>
            <person name="Mihaltcheva S."/>
            <person name="Morgado L.N."/>
            <person name="Niskanen T."/>
            <person name="Noordeloos M.E."/>
            <person name="Ohm R.A."/>
            <person name="Ortiz-Santana B."/>
            <person name="Ovrebo C."/>
            <person name="Racz N."/>
            <person name="Riley R."/>
            <person name="Savchenko A."/>
            <person name="Shiryaev A."/>
            <person name="Soop K."/>
            <person name="Spirin V."/>
            <person name="Szebenyi C."/>
            <person name="Tomsovsky M."/>
            <person name="Tulloss R.E."/>
            <person name="Uehling J."/>
            <person name="Grigoriev I.V."/>
            <person name="Vagvolgyi C."/>
            <person name="Papp T."/>
            <person name="Martin F.M."/>
            <person name="Miettinen O."/>
            <person name="Hibbett D.S."/>
            <person name="Nagy L.G."/>
        </authorList>
    </citation>
    <scope>NUCLEOTIDE SEQUENCE [LARGE SCALE GENOMIC DNA]</scope>
    <source>
        <strain evidence="1 2">NL-1719</strain>
    </source>
</reference>
<gene>
    <name evidence="1" type="ORF">BDN72DRAFT_826158</name>
</gene>
<protein>
    <submittedName>
        <fullName evidence="1">Uncharacterized protein</fullName>
    </submittedName>
</protein>